<dbReference type="Gene3D" id="1.20.1070.10">
    <property type="entry name" value="Rhodopsin 7-helix transmembrane proteins"/>
    <property type="match status" value="1"/>
</dbReference>
<feature type="transmembrane region" description="Helical" evidence="1">
    <location>
        <begin position="171"/>
        <end position="193"/>
    </location>
</feature>
<feature type="transmembrane region" description="Helical" evidence="1">
    <location>
        <begin position="53"/>
        <end position="80"/>
    </location>
</feature>
<dbReference type="OrthoDB" id="6274593at2759"/>
<feature type="transmembrane region" description="Helical" evidence="1">
    <location>
        <begin position="268"/>
        <end position="289"/>
    </location>
</feature>
<keyword evidence="1" id="KW-0812">Transmembrane</keyword>
<reference evidence="6" key="1">
    <citation type="submission" date="2017-02" db="UniProtKB">
        <authorList>
            <consortium name="WormBaseParasite"/>
        </authorList>
    </citation>
    <scope>IDENTIFICATION</scope>
</reference>
<feature type="transmembrane region" description="Helical" evidence="1">
    <location>
        <begin position="214"/>
        <end position="237"/>
    </location>
</feature>
<sequence>MKKSIFRTFKETPVPKINKSVPYHDFLWKIYLDNRYVTFQTIFTFTLDSSEKIFFIAVCAILAGVGIIGNLCIIIVNILYRIRFHRESDFYISGEPKRRGKVSFSLNPFKVNITRENRFSYFDALSNQAKFRYSHVIFAVAIFNLVASLIIIPLSVIFVCDLYTSIEDGRVLLVVCSSWSIFQILFISTFFFVNTTIQFLSIVSPLTFTMRRSPLCFTFLFVVAICGMQSFLMLSIASKEIAEILYDFEEELKSEIIERTIAGLRASLIFPILIYLLTWICTIIMYVIIIRHICVAVDNVYKITEITPRSMPCQQSLWQRGVKKNIQKCMILGAGTTVFYLLELPVVITVYLSLISNMWVALSHLTINAITPLMHIMLSKSFRTTLYGVMNSRRRALARLSSIS</sequence>
<dbReference type="EMBL" id="CABIJS010000166">
    <property type="protein sequence ID" value="VUZ45166.1"/>
    <property type="molecule type" value="Genomic_DNA"/>
</dbReference>
<evidence type="ECO:0000313" key="2">
    <source>
        <dbReference type="EMBL" id="VDL16531.1"/>
    </source>
</evidence>
<evidence type="ECO:0000313" key="6">
    <source>
        <dbReference type="WBParaSite" id="HDID_0000051701-mRNA-1"/>
    </source>
</evidence>
<keyword evidence="1" id="KW-0472">Membrane</keyword>
<accession>A0A0R3S8M6</accession>
<dbReference type="AlphaFoldDB" id="A0A0R3S8M6"/>
<keyword evidence="5" id="KW-1185">Reference proteome</keyword>
<evidence type="ECO:0000256" key="1">
    <source>
        <dbReference type="SAM" id="Phobius"/>
    </source>
</evidence>
<name>A0A0R3S8M6_HYMDI</name>
<feature type="transmembrane region" description="Helical" evidence="1">
    <location>
        <begin position="136"/>
        <end position="159"/>
    </location>
</feature>
<dbReference type="EMBL" id="UYSG01000070">
    <property type="protein sequence ID" value="VDL16531.1"/>
    <property type="molecule type" value="Genomic_DNA"/>
</dbReference>
<evidence type="ECO:0000313" key="4">
    <source>
        <dbReference type="Proteomes" id="UP000274504"/>
    </source>
</evidence>
<evidence type="ECO:0000313" key="3">
    <source>
        <dbReference type="EMBL" id="VUZ45166.1"/>
    </source>
</evidence>
<dbReference type="Proteomes" id="UP000321570">
    <property type="component" value="Unassembled WGS sequence"/>
</dbReference>
<gene>
    <name evidence="2" type="ORF">HDID_LOCUS518</name>
    <name evidence="3" type="ORF">WMSIL1_LOCUS5380</name>
</gene>
<keyword evidence="1" id="KW-1133">Transmembrane helix</keyword>
<protein>
    <submittedName>
        <fullName evidence="6">G_PROTEIN_RECEP_F1_2 domain-containing protein</fullName>
    </submittedName>
</protein>
<reference evidence="2 4" key="2">
    <citation type="submission" date="2018-11" db="EMBL/GenBank/DDBJ databases">
        <authorList>
            <consortium name="Pathogen Informatics"/>
        </authorList>
    </citation>
    <scope>NUCLEOTIDE SEQUENCE [LARGE SCALE GENOMIC DNA]</scope>
</reference>
<dbReference type="WBParaSite" id="HDID_0000051701-mRNA-1">
    <property type="protein sequence ID" value="HDID_0000051701-mRNA-1"/>
    <property type="gene ID" value="HDID_0000051701"/>
</dbReference>
<dbReference type="Proteomes" id="UP000274504">
    <property type="component" value="Unassembled WGS sequence"/>
</dbReference>
<feature type="transmembrane region" description="Helical" evidence="1">
    <location>
        <begin position="358"/>
        <end position="378"/>
    </location>
</feature>
<reference evidence="3 5" key="3">
    <citation type="submission" date="2019-07" db="EMBL/GenBank/DDBJ databases">
        <authorList>
            <person name="Jastrzebski P J."/>
            <person name="Paukszto L."/>
            <person name="Jastrzebski P J."/>
        </authorList>
    </citation>
    <scope>NUCLEOTIDE SEQUENCE [LARGE SCALE GENOMIC DNA]</scope>
    <source>
        <strain evidence="3 5">WMS-il1</strain>
    </source>
</reference>
<feature type="transmembrane region" description="Helical" evidence="1">
    <location>
        <begin position="329"/>
        <end position="352"/>
    </location>
</feature>
<proteinExistence type="predicted"/>
<evidence type="ECO:0000313" key="5">
    <source>
        <dbReference type="Proteomes" id="UP000321570"/>
    </source>
</evidence>
<organism evidence="6">
    <name type="scientific">Hymenolepis diminuta</name>
    <name type="common">Rat tapeworm</name>
    <dbReference type="NCBI Taxonomy" id="6216"/>
    <lineage>
        <taxon>Eukaryota</taxon>
        <taxon>Metazoa</taxon>
        <taxon>Spiralia</taxon>
        <taxon>Lophotrochozoa</taxon>
        <taxon>Platyhelminthes</taxon>
        <taxon>Cestoda</taxon>
        <taxon>Eucestoda</taxon>
        <taxon>Cyclophyllidea</taxon>
        <taxon>Hymenolepididae</taxon>
        <taxon>Hymenolepis</taxon>
    </lineage>
</organism>